<dbReference type="InterPro" id="IPR000524">
    <property type="entry name" value="Tscrpt_reg_HTH_GntR"/>
</dbReference>
<evidence type="ECO:0000256" key="2">
    <source>
        <dbReference type="ARBA" id="ARBA00023125"/>
    </source>
</evidence>
<feature type="domain" description="HTH gntR-type" evidence="4">
    <location>
        <begin position="15"/>
        <end position="83"/>
    </location>
</feature>
<evidence type="ECO:0000313" key="6">
    <source>
        <dbReference type="Proteomes" id="UP000270343"/>
    </source>
</evidence>
<dbReference type="GO" id="GO:0003700">
    <property type="term" value="F:DNA-binding transcription factor activity"/>
    <property type="evidence" value="ECO:0007669"/>
    <property type="project" value="InterPro"/>
</dbReference>
<comment type="caution">
    <text evidence="5">The sequence shown here is derived from an EMBL/GenBank/DDBJ whole genome shotgun (WGS) entry which is preliminary data.</text>
</comment>
<keyword evidence="3" id="KW-0804">Transcription</keyword>
<dbReference type="Pfam" id="PF00392">
    <property type="entry name" value="GntR"/>
    <property type="match status" value="1"/>
</dbReference>
<organism evidence="5 6">
    <name type="scientific">Streptomyces klenkii</name>
    <dbReference type="NCBI Taxonomy" id="1420899"/>
    <lineage>
        <taxon>Bacteria</taxon>
        <taxon>Bacillati</taxon>
        <taxon>Actinomycetota</taxon>
        <taxon>Actinomycetes</taxon>
        <taxon>Kitasatosporales</taxon>
        <taxon>Streptomycetaceae</taxon>
        <taxon>Streptomyces</taxon>
    </lineage>
</organism>
<name>A0A3A9ZXP3_9ACTN</name>
<dbReference type="InterPro" id="IPR036388">
    <property type="entry name" value="WH-like_DNA-bd_sf"/>
</dbReference>
<dbReference type="RefSeq" id="WP_120760516.1">
    <property type="nucleotide sequence ID" value="NZ_RBAM01000168.1"/>
</dbReference>
<dbReference type="PROSITE" id="PS50949">
    <property type="entry name" value="HTH_GNTR"/>
    <property type="match status" value="1"/>
</dbReference>
<dbReference type="Gene3D" id="1.10.10.10">
    <property type="entry name" value="Winged helix-like DNA-binding domain superfamily/Winged helix DNA-binding domain"/>
    <property type="match status" value="1"/>
</dbReference>
<keyword evidence="1" id="KW-0805">Transcription regulation</keyword>
<dbReference type="InterPro" id="IPR050679">
    <property type="entry name" value="Bact_HTH_transcr_reg"/>
</dbReference>
<evidence type="ECO:0000256" key="1">
    <source>
        <dbReference type="ARBA" id="ARBA00023015"/>
    </source>
</evidence>
<protein>
    <submittedName>
        <fullName evidence="5">GntR family transcriptional regulator</fullName>
    </submittedName>
</protein>
<evidence type="ECO:0000259" key="4">
    <source>
        <dbReference type="PROSITE" id="PS50949"/>
    </source>
</evidence>
<dbReference type="InterPro" id="IPR036390">
    <property type="entry name" value="WH_DNA-bd_sf"/>
</dbReference>
<dbReference type="PRINTS" id="PR00035">
    <property type="entry name" value="HTHGNTR"/>
</dbReference>
<dbReference type="EMBL" id="RBAM01000168">
    <property type="protein sequence ID" value="RKN51957.1"/>
    <property type="molecule type" value="Genomic_DNA"/>
</dbReference>
<dbReference type="GO" id="GO:0003677">
    <property type="term" value="F:DNA binding"/>
    <property type="evidence" value="ECO:0007669"/>
    <property type="project" value="UniProtKB-KW"/>
</dbReference>
<dbReference type="SUPFAM" id="SSF46785">
    <property type="entry name" value="Winged helix' DNA-binding domain"/>
    <property type="match status" value="1"/>
</dbReference>
<dbReference type="PANTHER" id="PTHR44846">
    <property type="entry name" value="MANNOSYL-D-GLYCERATE TRANSPORT/METABOLISM SYSTEM REPRESSOR MNGR-RELATED"/>
    <property type="match status" value="1"/>
</dbReference>
<dbReference type="CDD" id="cd07377">
    <property type="entry name" value="WHTH_GntR"/>
    <property type="match status" value="1"/>
</dbReference>
<proteinExistence type="predicted"/>
<gene>
    <name evidence="5" type="ORF">D7231_35510</name>
</gene>
<sequence length="94" mass="10059">MDDELGGPLDLTGPEYVYVQIAERIAAQIAAGRFPPGARLPSERDLAERFGVSYGTVRRATDELRERGLIRTVHGRGTYITQPPADSSSDGGGG</sequence>
<evidence type="ECO:0000256" key="3">
    <source>
        <dbReference type="ARBA" id="ARBA00023163"/>
    </source>
</evidence>
<dbReference type="OrthoDB" id="7363114at2"/>
<dbReference type="SMART" id="SM00345">
    <property type="entry name" value="HTH_GNTR"/>
    <property type="match status" value="1"/>
</dbReference>
<evidence type="ECO:0000313" key="5">
    <source>
        <dbReference type="EMBL" id="RKN51957.1"/>
    </source>
</evidence>
<keyword evidence="2" id="KW-0238">DNA-binding</keyword>
<keyword evidence="6" id="KW-1185">Reference proteome</keyword>
<reference evidence="5 6" key="1">
    <citation type="journal article" date="2015" name="Antonie Van Leeuwenhoek">
        <title>Streptomyces klenkii sp. nov., isolated from deep marine sediment.</title>
        <authorList>
            <person name="Veyisoglu A."/>
            <person name="Sahin N."/>
        </authorList>
    </citation>
    <scope>NUCLEOTIDE SEQUENCE [LARGE SCALE GENOMIC DNA]</scope>
    <source>
        <strain evidence="5 6">KCTC 29202</strain>
    </source>
</reference>
<dbReference type="Proteomes" id="UP000270343">
    <property type="component" value="Unassembled WGS sequence"/>
</dbReference>
<accession>A0A3A9ZXP3</accession>
<dbReference type="AlphaFoldDB" id="A0A3A9ZXP3"/>